<dbReference type="SUPFAM" id="SSF55811">
    <property type="entry name" value="Nudix"/>
    <property type="match status" value="1"/>
</dbReference>
<dbReference type="Gene3D" id="3.90.79.10">
    <property type="entry name" value="Nucleoside Triphosphate Pyrophosphohydrolase"/>
    <property type="match status" value="1"/>
</dbReference>
<evidence type="ECO:0000256" key="1">
    <source>
        <dbReference type="SAM" id="MobiDB-lite"/>
    </source>
</evidence>
<dbReference type="InterPro" id="IPR036388">
    <property type="entry name" value="WH-like_DNA-bd_sf"/>
</dbReference>
<name>A0A480AWH1_9BURK</name>
<dbReference type="CDD" id="cd18870">
    <property type="entry name" value="NUDIX_AcylCoAdiphos_Nudt19"/>
    <property type="match status" value="1"/>
</dbReference>
<dbReference type="InterPro" id="IPR000086">
    <property type="entry name" value="NUDIX_hydrolase_dom"/>
</dbReference>
<protein>
    <recommendedName>
        <fullName evidence="2">Nudix hydrolase domain-containing protein</fullName>
    </recommendedName>
</protein>
<dbReference type="PROSITE" id="PS51462">
    <property type="entry name" value="NUDIX"/>
    <property type="match status" value="1"/>
</dbReference>
<evidence type="ECO:0000259" key="2">
    <source>
        <dbReference type="PROSITE" id="PS51462"/>
    </source>
</evidence>
<dbReference type="EMBL" id="BJCL01000009">
    <property type="protein sequence ID" value="GCL64447.1"/>
    <property type="molecule type" value="Genomic_DNA"/>
</dbReference>
<dbReference type="InterPro" id="IPR036866">
    <property type="entry name" value="RibonucZ/Hydroxyglut_hydro"/>
</dbReference>
<sequence>MTTENRPYLDLPAPKEPPKPRAAASLIVLRDSPRGLEVLMIRRAERPGDQNSGATVFPGGLLDASDRGHYERCNGLDDATASARLGLPADGLHYWVAAVRECFEEAGLLFATDADGQAVDLDALPQDEVVALRRALHANQTGMAEVCARFNVRLATDRLAYYSHWITPKGLPKIFDTRFFVTEAPAGQTAVADATETVDLLWMTPAEVLDKNNGLRLMNVTEITLKHIATFSKAADAVAWARAQTTVPLNRPRIGLSSKGRRPLNRGDWAYAELGRLDPEGNGTASIELVPGQGVWLSPRVLRVTADNGSMMTGPGTNAYFIGAPGSDSWALLDPGPDDEAHVKALLAAAPGKITRILCTHTHKDHSPAAAAIAAATGAPTFGRVADHMEWQDASFQPTHVLNDGDVLNLGEGVTVRAIHTPGHASNHLCFLLEEEQLLFTGDHLMQGSTVVINPPDGDMAVYIANLRRLLDIPLQWLAPGHGFLIDEPHAVVQKTIAHRLGREAKVLAGLQKLATTAPVDEAALVVEVYADTPKQLHAMALRSLRAHLHKLQAEGRARRQGDQWQVAA</sequence>
<dbReference type="AlphaFoldDB" id="A0A480AWH1"/>
<dbReference type="GO" id="GO:0003824">
    <property type="term" value="F:catalytic activity"/>
    <property type="evidence" value="ECO:0007669"/>
    <property type="project" value="UniProtKB-ARBA"/>
</dbReference>
<feature type="domain" description="Nudix hydrolase" evidence="2">
    <location>
        <begin position="19"/>
        <end position="226"/>
    </location>
</feature>
<dbReference type="InterPro" id="IPR001279">
    <property type="entry name" value="Metallo-B-lactamas"/>
</dbReference>
<proteinExistence type="predicted"/>
<dbReference type="CDD" id="cd16278">
    <property type="entry name" value="metallo-hydrolase-like_MBL-fold"/>
    <property type="match status" value="1"/>
</dbReference>
<dbReference type="SUPFAM" id="SSF56281">
    <property type="entry name" value="Metallo-hydrolase/oxidoreductase"/>
    <property type="match status" value="1"/>
</dbReference>
<dbReference type="Pfam" id="PF17778">
    <property type="entry name" value="WHD_BLACT"/>
    <property type="match status" value="1"/>
</dbReference>
<comment type="caution">
    <text evidence="3">The sequence shown here is derived from an EMBL/GenBank/DDBJ whole genome shotgun (WGS) entry which is preliminary data.</text>
</comment>
<dbReference type="Proteomes" id="UP000301751">
    <property type="component" value="Unassembled WGS sequence"/>
</dbReference>
<dbReference type="Gene3D" id="3.60.15.10">
    <property type="entry name" value="Ribonuclease Z/Hydroxyacylglutathione hydrolase-like"/>
    <property type="match status" value="1"/>
</dbReference>
<dbReference type="Pfam" id="PF00753">
    <property type="entry name" value="Lactamase_B"/>
    <property type="match status" value="1"/>
</dbReference>
<accession>A0A480AWH1</accession>
<dbReference type="PANTHER" id="PTHR23131">
    <property type="entry name" value="ENDORIBONUCLEASE LACTB2"/>
    <property type="match status" value="1"/>
</dbReference>
<dbReference type="PANTHER" id="PTHR23131:SF0">
    <property type="entry name" value="ENDORIBONUCLEASE LACTB2"/>
    <property type="match status" value="1"/>
</dbReference>
<evidence type="ECO:0000313" key="4">
    <source>
        <dbReference type="Proteomes" id="UP000301751"/>
    </source>
</evidence>
<feature type="region of interest" description="Disordered" evidence="1">
    <location>
        <begin position="1"/>
        <end position="21"/>
    </location>
</feature>
<dbReference type="InterPro" id="IPR050662">
    <property type="entry name" value="Sec-metab_biosynth-thioest"/>
</dbReference>
<dbReference type="InterPro" id="IPR015797">
    <property type="entry name" value="NUDIX_hydrolase-like_dom_sf"/>
</dbReference>
<evidence type="ECO:0000313" key="3">
    <source>
        <dbReference type="EMBL" id="GCL64447.1"/>
    </source>
</evidence>
<organism evidence="3 4">
    <name type="scientific">Pseudaquabacterium pictum</name>
    <dbReference type="NCBI Taxonomy" id="2315236"/>
    <lineage>
        <taxon>Bacteria</taxon>
        <taxon>Pseudomonadati</taxon>
        <taxon>Pseudomonadota</taxon>
        <taxon>Betaproteobacteria</taxon>
        <taxon>Burkholderiales</taxon>
        <taxon>Sphaerotilaceae</taxon>
        <taxon>Pseudaquabacterium</taxon>
    </lineage>
</organism>
<gene>
    <name evidence="3" type="ORF">AQPW35_35280</name>
</gene>
<dbReference type="InterPro" id="IPR041516">
    <property type="entry name" value="LACTB2_WH"/>
</dbReference>
<dbReference type="SMART" id="SM00849">
    <property type="entry name" value="Lactamase_B"/>
    <property type="match status" value="1"/>
</dbReference>
<dbReference type="OrthoDB" id="9788263at2"/>
<keyword evidence="4" id="KW-1185">Reference proteome</keyword>
<reference evidence="4" key="1">
    <citation type="submission" date="2019-03" db="EMBL/GenBank/DDBJ databases">
        <title>Aquabacterium pictum sp.nov., the first bacteriochlorophyll a-containing freshwater bacterium in the genus Aquabacterium of the class Betaproteobacteria.</title>
        <authorList>
            <person name="Hirose S."/>
            <person name="Tank M."/>
            <person name="Hara E."/>
            <person name="Tamaki H."/>
            <person name="Takaichi S."/>
            <person name="Haruta S."/>
            <person name="Hanada S."/>
        </authorList>
    </citation>
    <scope>NUCLEOTIDE SEQUENCE [LARGE SCALE GENOMIC DNA]</scope>
    <source>
        <strain evidence="4">W35</strain>
    </source>
</reference>
<dbReference type="RefSeq" id="WP_137734173.1">
    <property type="nucleotide sequence ID" value="NZ_BJCL01000009.1"/>
</dbReference>
<dbReference type="Gene3D" id="1.10.10.10">
    <property type="entry name" value="Winged helix-like DNA-binding domain superfamily/Winged helix DNA-binding domain"/>
    <property type="match status" value="1"/>
</dbReference>